<feature type="region of interest" description="Disordered" evidence="1">
    <location>
        <begin position="348"/>
        <end position="374"/>
    </location>
</feature>
<feature type="transmembrane region" description="Helical" evidence="2">
    <location>
        <begin position="12"/>
        <end position="34"/>
    </location>
</feature>
<dbReference type="SUPFAM" id="SSF81321">
    <property type="entry name" value="Family A G protein-coupled receptor-like"/>
    <property type="match status" value="1"/>
</dbReference>
<evidence type="ECO:0000256" key="2">
    <source>
        <dbReference type="SAM" id="Phobius"/>
    </source>
</evidence>
<evidence type="ECO:0000256" key="1">
    <source>
        <dbReference type="SAM" id="MobiDB-lite"/>
    </source>
</evidence>
<keyword evidence="2" id="KW-0812">Transmembrane</keyword>
<evidence type="ECO:0000313" key="4">
    <source>
        <dbReference type="RefSeq" id="XP_055867631.1"/>
    </source>
</evidence>
<proteinExistence type="predicted"/>
<dbReference type="AlphaFoldDB" id="A0A9W2YY30"/>
<evidence type="ECO:0000313" key="3">
    <source>
        <dbReference type="Proteomes" id="UP001165740"/>
    </source>
</evidence>
<organism evidence="3 4">
    <name type="scientific">Biomphalaria glabrata</name>
    <name type="common">Bloodfluke planorb</name>
    <name type="synonym">Freshwater snail</name>
    <dbReference type="NCBI Taxonomy" id="6526"/>
    <lineage>
        <taxon>Eukaryota</taxon>
        <taxon>Metazoa</taxon>
        <taxon>Spiralia</taxon>
        <taxon>Lophotrochozoa</taxon>
        <taxon>Mollusca</taxon>
        <taxon>Gastropoda</taxon>
        <taxon>Heterobranchia</taxon>
        <taxon>Euthyneura</taxon>
        <taxon>Panpulmonata</taxon>
        <taxon>Hygrophila</taxon>
        <taxon>Lymnaeoidea</taxon>
        <taxon>Planorbidae</taxon>
        <taxon>Biomphalaria</taxon>
    </lineage>
</organism>
<dbReference type="RefSeq" id="XP_055867631.1">
    <property type="nucleotide sequence ID" value="XM_056011656.1"/>
</dbReference>
<keyword evidence="3" id="KW-1185">Reference proteome</keyword>
<gene>
    <name evidence="4" type="primary">LOC106077865</name>
</gene>
<feature type="transmembrane region" description="Helical" evidence="2">
    <location>
        <begin position="215"/>
        <end position="240"/>
    </location>
</feature>
<keyword evidence="2" id="KW-0472">Membrane</keyword>
<dbReference type="Gene3D" id="1.20.1070.10">
    <property type="entry name" value="Rhodopsin 7-helix transmembrane proteins"/>
    <property type="match status" value="1"/>
</dbReference>
<protein>
    <submittedName>
        <fullName evidence="4">Uncharacterized protein LOC106077865 isoform X2</fullName>
    </submittedName>
</protein>
<feature type="transmembrane region" description="Helical" evidence="2">
    <location>
        <begin position="165"/>
        <end position="194"/>
    </location>
</feature>
<dbReference type="Proteomes" id="UP001165740">
    <property type="component" value="Chromosome 14"/>
</dbReference>
<reference evidence="4" key="1">
    <citation type="submission" date="2025-08" db="UniProtKB">
        <authorList>
            <consortium name="RefSeq"/>
        </authorList>
    </citation>
    <scope>IDENTIFICATION</scope>
</reference>
<dbReference type="GeneID" id="106077865"/>
<feature type="transmembrane region" description="Helical" evidence="2">
    <location>
        <begin position="126"/>
        <end position="153"/>
    </location>
</feature>
<accession>A0A9W2YY30</accession>
<feature type="transmembrane region" description="Helical" evidence="2">
    <location>
        <begin position="260"/>
        <end position="279"/>
    </location>
</feature>
<keyword evidence="2" id="KW-1133">Transmembrane helix</keyword>
<feature type="transmembrane region" description="Helical" evidence="2">
    <location>
        <begin position="46"/>
        <end position="70"/>
    </location>
</feature>
<feature type="compositionally biased region" description="Basic and acidic residues" evidence="1">
    <location>
        <begin position="348"/>
        <end position="360"/>
    </location>
</feature>
<sequence>MDPQTDESMFMLFCITSVFFTVGVPSNILSIKVLRCPRLGKNNLSTILCSHCIFSIMTLLTYTLRMFIMAVTRRDPAYHSEQVCGAWISFGHYFISISSWHQAALCLYIHFLLTDKNRPLLNQRETFFMIVIISFLCAFYVFNVGFFGIHYISRGVFVMCHVHKILFWNVVTAMSAAVLPGTFVLLSYSYLGYLYHRDLLPKRMSYGIKSLIEELTTLVIGTNLTFLLTTFPVHLYSLIIVPPSWTRETTLLWIPSDSKVSSFLILVNQVTAFGTYYFTGRIFHRKATKLIQSFQAWLYGSKSRVNKSSIYVRNSAIQNSMRSDVTSMSSLCSAGHSSEMYKQLLEDDPKQVWRDEETRKVPTPLTHRSNSTEV</sequence>
<feature type="transmembrane region" description="Helical" evidence="2">
    <location>
        <begin position="90"/>
        <end position="114"/>
    </location>
</feature>
<name>A0A9W2YY30_BIOGL</name>